<feature type="compositionally biased region" description="Basic and acidic residues" evidence="1">
    <location>
        <begin position="15"/>
        <end position="25"/>
    </location>
</feature>
<sequence length="80" mass="8488">MVDDKSGPAEGVKGVVEDVKGKAKEAVGAVTGQDDLTREGKAQQDKAEAQREAAEKEAAAEKARGEAGIHEQRERAEQDK</sequence>
<dbReference type="AlphaFoldDB" id="A0A1H5D1G9"/>
<feature type="compositionally biased region" description="Basic and acidic residues" evidence="1">
    <location>
        <begin position="35"/>
        <end position="80"/>
    </location>
</feature>
<reference evidence="3" key="1">
    <citation type="submission" date="2016-10" db="EMBL/GenBank/DDBJ databases">
        <authorList>
            <person name="Varghese N."/>
        </authorList>
    </citation>
    <scope>NUCLEOTIDE SEQUENCE [LARGE SCALE GENOMIC DNA]</scope>
    <source>
        <strain evidence="3">DSM 44719</strain>
    </source>
</reference>
<proteinExistence type="predicted"/>
<evidence type="ECO:0000313" key="2">
    <source>
        <dbReference type="EMBL" id="SED72624.1"/>
    </source>
</evidence>
<dbReference type="EMBL" id="FNTL01000004">
    <property type="protein sequence ID" value="SED72624.1"/>
    <property type="molecule type" value="Genomic_DNA"/>
</dbReference>
<accession>A0A1H5D1G9</accession>
<protein>
    <submittedName>
        <fullName evidence="2">CsbD-like</fullName>
    </submittedName>
</protein>
<evidence type="ECO:0000256" key="1">
    <source>
        <dbReference type="SAM" id="MobiDB-lite"/>
    </source>
</evidence>
<feature type="region of interest" description="Disordered" evidence="1">
    <location>
        <begin position="1"/>
        <end position="80"/>
    </location>
</feature>
<dbReference type="Proteomes" id="UP000183407">
    <property type="component" value="Unassembled WGS sequence"/>
</dbReference>
<evidence type="ECO:0000313" key="3">
    <source>
        <dbReference type="Proteomes" id="UP000183407"/>
    </source>
</evidence>
<dbReference type="RefSeq" id="WP_073367521.1">
    <property type="nucleotide sequence ID" value="NZ_FNTL01000004.1"/>
</dbReference>
<organism evidence="2 3">
    <name type="scientific">Rhodococcus jostii</name>
    <dbReference type="NCBI Taxonomy" id="132919"/>
    <lineage>
        <taxon>Bacteria</taxon>
        <taxon>Bacillati</taxon>
        <taxon>Actinomycetota</taxon>
        <taxon>Actinomycetes</taxon>
        <taxon>Mycobacteriales</taxon>
        <taxon>Nocardiaceae</taxon>
        <taxon>Rhodococcus</taxon>
    </lineage>
</organism>
<dbReference type="InterPro" id="IPR036629">
    <property type="entry name" value="YjbJ_sf"/>
</dbReference>
<dbReference type="SUPFAM" id="SSF69047">
    <property type="entry name" value="Hypothetical protein YjbJ"/>
    <property type="match status" value="1"/>
</dbReference>
<name>A0A1H5D1G9_RHOJO</name>
<gene>
    <name evidence="2" type="ORF">SAMN04490220_5341</name>
</gene>